<feature type="non-terminal residue" evidence="1">
    <location>
        <position position="1"/>
    </location>
</feature>
<sequence>ASLSHTATSQWQCRKHLLPTGLSLASTLSISTCTQTGFIKDVEETRFTLCSIPEKQSCVHSLQKPWSAQKIFVLPLTRTHETWLWFALEIVKAVSIWVDTN</sequence>
<dbReference type="AlphaFoldDB" id="A0A091FI17"/>
<reference evidence="1 2" key="1">
    <citation type="submission" date="2014-04" db="EMBL/GenBank/DDBJ databases">
        <title>Genome evolution of avian class.</title>
        <authorList>
            <person name="Zhang G."/>
            <person name="Li C."/>
        </authorList>
    </citation>
    <scope>NUCLEOTIDE SEQUENCE [LARGE SCALE GENOMIC DNA]</scope>
    <source>
        <strain evidence="1">BGI_N302</strain>
    </source>
</reference>
<organism evidence="1 2">
    <name type="scientific">Corvus brachyrhynchos</name>
    <name type="common">American crow</name>
    <dbReference type="NCBI Taxonomy" id="85066"/>
    <lineage>
        <taxon>Eukaryota</taxon>
        <taxon>Metazoa</taxon>
        <taxon>Chordata</taxon>
        <taxon>Craniata</taxon>
        <taxon>Vertebrata</taxon>
        <taxon>Euteleostomi</taxon>
        <taxon>Archelosauria</taxon>
        <taxon>Archosauria</taxon>
        <taxon>Dinosauria</taxon>
        <taxon>Saurischia</taxon>
        <taxon>Theropoda</taxon>
        <taxon>Coelurosauria</taxon>
        <taxon>Aves</taxon>
        <taxon>Neognathae</taxon>
        <taxon>Neoaves</taxon>
        <taxon>Telluraves</taxon>
        <taxon>Australaves</taxon>
        <taxon>Passeriformes</taxon>
        <taxon>Corvoidea</taxon>
        <taxon>Corvidae</taxon>
        <taxon>Corvus</taxon>
    </lineage>
</organism>
<evidence type="ECO:0000313" key="1">
    <source>
        <dbReference type="EMBL" id="KFO61040.1"/>
    </source>
</evidence>
<feature type="non-terminal residue" evidence="1">
    <location>
        <position position="101"/>
    </location>
</feature>
<name>A0A091FI17_CORBR</name>
<keyword evidence="2" id="KW-1185">Reference proteome</keyword>
<dbReference type="Proteomes" id="UP000052976">
    <property type="component" value="Unassembled WGS sequence"/>
</dbReference>
<accession>A0A091FI17</accession>
<evidence type="ECO:0000313" key="2">
    <source>
        <dbReference type="Proteomes" id="UP000052976"/>
    </source>
</evidence>
<proteinExistence type="predicted"/>
<dbReference type="EMBL" id="KK719050">
    <property type="protein sequence ID" value="KFO61040.1"/>
    <property type="molecule type" value="Genomic_DNA"/>
</dbReference>
<gene>
    <name evidence="1" type="ORF">N302_09363</name>
</gene>
<protein>
    <submittedName>
        <fullName evidence="1">Uncharacterized protein</fullName>
    </submittedName>
</protein>